<proteinExistence type="predicted"/>
<sequence>MNPSKADGGTQVTPRDCPLTKPVLFTFKSHNKVYTAPSPGTRTVLFEEGR</sequence>
<evidence type="ECO:0000313" key="2">
    <source>
        <dbReference type="Proteomes" id="UP000234681"/>
    </source>
</evidence>
<evidence type="ECO:0000313" key="1">
    <source>
        <dbReference type="EMBL" id="EDM12233.1"/>
    </source>
</evidence>
<organism evidence="1 2">
    <name type="scientific">Rattus norvegicus</name>
    <name type="common">Rat</name>
    <dbReference type="NCBI Taxonomy" id="10116"/>
    <lineage>
        <taxon>Eukaryota</taxon>
        <taxon>Metazoa</taxon>
        <taxon>Chordata</taxon>
        <taxon>Craniata</taxon>
        <taxon>Vertebrata</taxon>
        <taxon>Euteleostomi</taxon>
        <taxon>Mammalia</taxon>
        <taxon>Eutheria</taxon>
        <taxon>Euarchontoglires</taxon>
        <taxon>Glires</taxon>
        <taxon>Rodentia</taxon>
        <taxon>Myomorpha</taxon>
        <taxon>Muroidea</taxon>
        <taxon>Muridae</taxon>
        <taxon>Murinae</taxon>
        <taxon>Rattus</taxon>
    </lineage>
</organism>
<gene>
    <name evidence="1" type="ORF">rCG_47793</name>
</gene>
<name>A6HYE7_RAT</name>
<reference evidence="2" key="1">
    <citation type="submission" date="2005-09" db="EMBL/GenBank/DDBJ databases">
        <authorList>
            <person name="Mural R.J."/>
            <person name="Li P.W."/>
            <person name="Adams M.D."/>
            <person name="Amanatides P.G."/>
            <person name="Baden-Tillson H."/>
            <person name="Barnstead M."/>
            <person name="Chin S.H."/>
            <person name="Dew I."/>
            <person name="Evans C.A."/>
            <person name="Ferriera S."/>
            <person name="Flanigan M."/>
            <person name="Fosler C."/>
            <person name="Glodek A."/>
            <person name="Gu Z."/>
            <person name="Holt R.A."/>
            <person name="Jennings D."/>
            <person name="Kraft C.L."/>
            <person name="Lu F."/>
            <person name="Nguyen T."/>
            <person name="Nusskern D.R."/>
            <person name="Pfannkoch C.M."/>
            <person name="Sitter C."/>
            <person name="Sutton G.G."/>
            <person name="Venter J.C."/>
            <person name="Wang Z."/>
            <person name="Woodage T."/>
            <person name="Zheng X.H."/>
            <person name="Zhong F."/>
        </authorList>
    </citation>
    <scope>NUCLEOTIDE SEQUENCE [LARGE SCALE GENOMIC DNA]</scope>
    <source>
        <strain>BN</strain>
        <strain evidence="2">Sprague-Dawley</strain>
    </source>
</reference>
<dbReference type="EMBL" id="CH473953">
    <property type="protein sequence ID" value="EDM12233.1"/>
    <property type="molecule type" value="Genomic_DNA"/>
</dbReference>
<accession>A6HYE7</accession>
<protein>
    <submittedName>
        <fullName evidence="1">RCG47793</fullName>
    </submittedName>
</protein>
<dbReference type="AlphaFoldDB" id="A6HYE7"/>
<dbReference type="Proteomes" id="UP000234681">
    <property type="component" value="Chromosome 1"/>
</dbReference>